<keyword evidence="2" id="KW-0378">Hydrolase</keyword>
<evidence type="ECO:0000313" key="2">
    <source>
        <dbReference type="EMBL" id="SDX63706.1"/>
    </source>
</evidence>
<dbReference type="PANTHER" id="PTHR33840">
    <property type="match status" value="1"/>
</dbReference>
<dbReference type="EMBL" id="FNOI01000010">
    <property type="protein sequence ID" value="SDX63706.1"/>
    <property type="molecule type" value="Genomic_DNA"/>
</dbReference>
<dbReference type="Proteomes" id="UP000199441">
    <property type="component" value="Unassembled WGS sequence"/>
</dbReference>
<dbReference type="AlphaFoldDB" id="A0A1H3DBG7"/>
<name>A0A1H3DBG7_9RHOB</name>
<dbReference type="PANTHER" id="PTHR33840:SF1">
    <property type="entry name" value="TLE1 PHOSPHOLIPASE DOMAIN-CONTAINING PROTEIN"/>
    <property type="match status" value="1"/>
</dbReference>
<organism evidence="2 3">
    <name type="scientific">Litoreibacter albidus</name>
    <dbReference type="NCBI Taxonomy" id="670155"/>
    <lineage>
        <taxon>Bacteria</taxon>
        <taxon>Pseudomonadati</taxon>
        <taxon>Pseudomonadota</taxon>
        <taxon>Alphaproteobacteria</taxon>
        <taxon>Rhodobacterales</taxon>
        <taxon>Roseobacteraceae</taxon>
        <taxon>Litoreibacter</taxon>
    </lineage>
</organism>
<dbReference type="Pfam" id="PF09994">
    <property type="entry name" value="T6SS_Tle1-like_cat"/>
    <property type="match status" value="1"/>
</dbReference>
<dbReference type="STRING" id="670155.SAMN04488001_0092"/>
<evidence type="ECO:0000313" key="3">
    <source>
        <dbReference type="Proteomes" id="UP000199441"/>
    </source>
</evidence>
<protein>
    <submittedName>
        <fullName evidence="2">Uncharacterized alpha/beta hydrolase domain</fullName>
    </submittedName>
</protein>
<proteinExistence type="predicted"/>
<evidence type="ECO:0000259" key="1">
    <source>
        <dbReference type="Pfam" id="PF09994"/>
    </source>
</evidence>
<accession>A0A1H3DBG7</accession>
<sequence>MAGMSAAAIASGASADMEALGSAQAGAVVQTCPKVKLEIGVFFDGTGNNEKNAQTGGAKDSYANARSNVSLLKDLYYNNGKRYDIPNACGDYERRYRSLYVQGIGTEADEEDDFWGSAMGVGERGVENRVIQAALEVGRMITDLSKGVEPEEVILDVFGFSRGAAAARHFVNGFNAGRLDYTRWGLFNDVHAKLPEGRNVTIRFLGIFDTVAAIAGGIPSDNWDVNVHLKDGSAETIYHLTANDELRKSFSLNDTANASGSANAGEVVRMPGCHSNIGGGYPAGFKEEPIIKRPDTGMGTTRADAVAKQRTLVAAMRAKSGADAAIFVAEGWLTAADVPTSWSVEGGPIETVHVPGSMFSPGSTYYSYAVETRMKRPWVSHELSRIALEKMYQKASASGLPLKDFPTTGDYEIRDAVRSASAATLKRDYTYHSANYNDIHWTGVAPMEEAPNRRRIVHANDPSKAK</sequence>
<dbReference type="InterPro" id="IPR018712">
    <property type="entry name" value="Tle1-like_cat"/>
</dbReference>
<gene>
    <name evidence="2" type="ORF">SAMN04488001_0092</name>
</gene>
<reference evidence="3" key="1">
    <citation type="submission" date="2016-10" db="EMBL/GenBank/DDBJ databases">
        <authorList>
            <person name="Varghese N."/>
            <person name="Submissions S."/>
        </authorList>
    </citation>
    <scope>NUCLEOTIDE SEQUENCE [LARGE SCALE GENOMIC DNA]</scope>
    <source>
        <strain evidence="3">DSM 26922</strain>
    </source>
</reference>
<dbReference type="GO" id="GO:0016787">
    <property type="term" value="F:hydrolase activity"/>
    <property type="evidence" value="ECO:0007669"/>
    <property type="project" value="UniProtKB-KW"/>
</dbReference>
<feature type="domain" description="T6SS Phospholipase effector Tle1-like catalytic" evidence="1">
    <location>
        <begin position="193"/>
        <end position="283"/>
    </location>
</feature>
<keyword evidence="3" id="KW-1185">Reference proteome</keyword>